<dbReference type="PANTHER" id="PTHR10367:SF17">
    <property type="entry name" value="MRNA-CAPPING ENZYME"/>
    <property type="match status" value="1"/>
</dbReference>
<dbReference type="InterPro" id="IPR001339">
    <property type="entry name" value="mRNA_cap_enzyme_adenylation"/>
</dbReference>
<feature type="domain" description="mRNA capping enzyme C-terminal" evidence="20">
    <location>
        <begin position="246"/>
        <end position="366"/>
    </location>
</feature>
<evidence type="ECO:0000256" key="13">
    <source>
        <dbReference type="ARBA" id="ARBA00030702"/>
    </source>
</evidence>
<evidence type="ECO:0000256" key="14">
    <source>
        <dbReference type="ARBA" id="ARBA00044624"/>
    </source>
</evidence>
<feature type="compositionally biased region" description="Polar residues" evidence="18">
    <location>
        <begin position="396"/>
        <end position="405"/>
    </location>
</feature>
<keyword evidence="6 16" id="KW-0808">Transferase</keyword>
<dbReference type="EMBL" id="JASNWA010000004">
    <property type="protein sequence ID" value="KAK3176839.1"/>
    <property type="molecule type" value="Genomic_DNA"/>
</dbReference>
<dbReference type="Proteomes" id="UP001276659">
    <property type="component" value="Unassembled WGS sequence"/>
</dbReference>
<dbReference type="InterPro" id="IPR013846">
    <property type="entry name" value="mRNA_cap_enzyme_C"/>
</dbReference>
<dbReference type="GO" id="GO:0005525">
    <property type="term" value="F:GTP binding"/>
    <property type="evidence" value="ECO:0007669"/>
    <property type="project" value="UniProtKB-KW"/>
</dbReference>
<keyword evidence="22" id="KW-1185">Reference proteome</keyword>
<dbReference type="GO" id="GO:0031533">
    <property type="term" value="C:mRNA capping enzyme complex"/>
    <property type="evidence" value="ECO:0007669"/>
    <property type="project" value="InterPro"/>
</dbReference>
<evidence type="ECO:0000256" key="7">
    <source>
        <dbReference type="ARBA" id="ARBA00022695"/>
    </source>
</evidence>
<proteinExistence type="inferred from homology"/>
<dbReference type="Pfam" id="PF03919">
    <property type="entry name" value="mRNA_cap_C"/>
    <property type="match status" value="1"/>
</dbReference>
<evidence type="ECO:0000256" key="4">
    <source>
        <dbReference type="ARBA" id="ARBA00019171"/>
    </source>
</evidence>
<dbReference type="InterPro" id="IPR012340">
    <property type="entry name" value="NA-bd_OB-fold"/>
</dbReference>
<keyword evidence="7 16" id="KW-0548">Nucleotidyltransferase</keyword>
<evidence type="ECO:0000313" key="21">
    <source>
        <dbReference type="EMBL" id="KAK3176839.1"/>
    </source>
</evidence>
<evidence type="ECO:0000256" key="5">
    <source>
        <dbReference type="ARBA" id="ARBA00022664"/>
    </source>
</evidence>
<evidence type="ECO:0000256" key="9">
    <source>
        <dbReference type="ARBA" id="ARBA00023042"/>
    </source>
</evidence>
<accession>A0AAD9ZGY2</accession>
<evidence type="ECO:0000256" key="6">
    <source>
        <dbReference type="ARBA" id="ARBA00022679"/>
    </source>
</evidence>
<comment type="similarity">
    <text evidence="2 16">Belongs to the eukaryotic GTase family.</text>
</comment>
<dbReference type="Pfam" id="PF01331">
    <property type="entry name" value="mRNA_cap_enzyme"/>
    <property type="match status" value="1"/>
</dbReference>
<feature type="region of interest" description="Disordered" evidence="18">
    <location>
        <begin position="394"/>
        <end position="427"/>
    </location>
</feature>
<comment type="function">
    <text evidence="16">Second step of mRNA capping. Transfer of the GMP moiety of GTP to the 5'-end of RNA via an enzyme-GMP covalent reaction intermediate.</text>
</comment>
<gene>
    <name evidence="21" type="ORF">OEA41_008164</name>
</gene>
<dbReference type="GO" id="GO:0005524">
    <property type="term" value="F:ATP binding"/>
    <property type="evidence" value="ECO:0007669"/>
    <property type="project" value="InterPro"/>
</dbReference>
<sequence length="427" mass="48801">MGGSTPDIPGQKMVGDDLWLLRNQVAGLLDRSNTNFPGAQPVSFAARHKLELQKQDYFVCEKSDGIRCLMYLTTDPGNMGEATFLIDRKNDYYHIQGLHFPKSAERGNAAAFHTDTIFDGELVNDTINDPSSGLKQQLIYLVFDCLVLNGDRLMHQTLDKRIAKFRDIVFNPYEKLYNDTFKEEKQYLPFLVDWKRMERGYGIEHMFKQTLPQLPHGNDGLIFTCRTSPYQFGTDQHILKWKPAEENSIDFRMTLEFPVVEPDSDDEDQSPYPDYSAIPQVKLAVYGGDRGGDIPYGNMFVDVGKWEELKALKEPLNDRIVECSLIESNTWKFMRFRDDKHEANHISTVESVMESIQDMVSEEDLIRASKAIKDEWKKREKETIEMQKAAMARAATNGQMGQARNGSVGMKRKFDGNEETTKGTDGV</sequence>
<dbReference type="Gene3D" id="3.30.470.30">
    <property type="entry name" value="DNA ligase/mRNA capping enzyme"/>
    <property type="match status" value="1"/>
</dbReference>
<organism evidence="21 22">
    <name type="scientific">Lepraria neglecta</name>
    <dbReference type="NCBI Taxonomy" id="209136"/>
    <lineage>
        <taxon>Eukaryota</taxon>
        <taxon>Fungi</taxon>
        <taxon>Dikarya</taxon>
        <taxon>Ascomycota</taxon>
        <taxon>Pezizomycotina</taxon>
        <taxon>Lecanoromycetes</taxon>
        <taxon>OSLEUM clade</taxon>
        <taxon>Lecanoromycetidae</taxon>
        <taxon>Lecanorales</taxon>
        <taxon>Lecanorineae</taxon>
        <taxon>Stereocaulaceae</taxon>
        <taxon>Lepraria</taxon>
    </lineage>
</organism>
<dbReference type="Gene3D" id="2.40.50.140">
    <property type="entry name" value="Nucleic acid-binding proteins"/>
    <property type="match status" value="1"/>
</dbReference>
<evidence type="ECO:0000256" key="1">
    <source>
        <dbReference type="ARBA" id="ARBA00004123"/>
    </source>
</evidence>
<comment type="caution">
    <text evidence="21">The sequence shown here is derived from an EMBL/GenBank/DDBJ whole genome shotgun (WGS) entry which is preliminary data.</text>
</comment>
<evidence type="ECO:0000256" key="10">
    <source>
        <dbReference type="ARBA" id="ARBA00023134"/>
    </source>
</evidence>
<evidence type="ECO:0000256" key="17">
    <source>
        <dbReference type="PIRSR" id="PIRSR036959-1"/>
    </source>
</evidence>
<feature type="compositionally biased region" description="Basic and acidic residues" evidence="18">
    <location>
        <begin position="412"/>
        <end position="427"/>
    </location>
</feature>
<reference evidence="21" key="1">
    <citation type="submission" date="2022-11" db="EMBL/GenBank/DDBJ databases">
        <title>Chromosomal genome sequence assembly and mating type (MAT) locus characterization of the leprose asexual lichenized fungus Lepraria neglecta (Nyl.) Erichsen.</title>
        <authorList>
            <person name="Allen J.L."/>
            <person name="Pfeffer B."/>
        </authorList>
    </citation>
    <scope>NUCLEOTIDE SEQUENCE</scope>
    <source>
        <strain evidence="21">Allen 5258</strain>
    </source>
</reference>
<evidence type="ECO:0000256" key="3">
    <source>
        <dbReference type="ARBA" id="ARBA00012475"/>
    </source>
</evidence>
<evidence type="ECO:0000256" key="15">
    <source>
        <dbReference type="ARBA" id="ARBA00047082"/>
    </source>
</evidence>
<dbReference type="SUPFAM" id="SSF50249">
    <property type="entry name" value="Nucleic acid-binding proteins"/>
    <property type="match status" value="1"/>
</dbReference>
<dbReference type="SUPFAM" id="SSF56091">
    <property type="entry name" value="DNA ligase/mRNA capping enzyme, catalytic domain"/>
    <property type="match status" value="1"/>
</dbReference>
<comment type="catalytic activity">
    <reaction evidence="14">
        <text>a 5'-end diphospho-ribonucleoside in mRNA + GTP + H(+) = a 5'-end (5'-triphosphoguanosine)-ribonucleoside in mRNA + diphosphate</text>
        <dbReference type="Rhea" id="RHEA:67012"/>
        <dbReference type="Rhea" id="RHEA-COMP:17165"/>
        <dbReference type="Rhea" id="RHEA-COMP:17166"/>
        <dbReference type="ChEBI" id="CHEBI:15378"/>
        <dbReference type="ChEBI" id="CHEBI:33019"/>
        <dbReference type="ChEBI" id="CHEBI:37565"/>
        <dbReference type="ChEBI" id="CHEBI:167616"/>
        <dbReference type="ChEBI" id="CHEBI:167617"/>
        <dbReference type="EC" id="2.7.7.50"/>
    </reaction>
    <physiologicalReaction direction="left-to-right" evidence="14">
        <dbReference type="Rhea" id="RHEA:67013"/>
    </physiologicalReaction>
</comment>
<evidence type="ECO:0000256" key="12">
    <source>
        <dbReference type="ARBA" id="ARBA00029909"/>
    </source>
</evidence>
<keyword evidence="10 16" id="KW-0342">GTP-binding</keyword>
<evidence type="ECO:0000313" key="22">
    <source>
        <dbReference type="Proteomes" id="UP001276659"/>
    </source>
</evidence>
<evidence type="ECO:0000259" key="19">
    <source>
        <dbReference type="Pfam" id="PF01331"/>
    </source>
</evidence>
<comment type="subunit">
    <text evidence="15">Heterodimer. The mRNA-capping enzyme is composed of two separate chains alpha and beta, respectively a mRNA guanylyltransferase and an mRNA 5'-triphosphate monophosphatase.</text>
</comment>
<keyword evidence="11 16" id="KW-0539">Nucleus</keyword>
<dbReference type="InterPro" id="IPR051029">
    <property type="entry name" value="mRNA_Capping_Enz/RNA_Phosphat"/>
</dbReference>
<evidence type="ECO:0000256" key="8">
    <source>
        <dbReference type="ARBA" id="ARBA00022741"/>
    </source>
</evidence>
<dbReference type="InterPro" id="IPR017075">
    <property type="entry name" value="mRNA_cap_enzyme_alpha"/>
</dbReference>
<feature type="domain" description="mRNA capping enzyme adenylation" evidence="19">
    <location>
        <begin position="40"/>
        <end position="242"/>
    </location>
</feature>
<name>A0AAD9ZGY2_9LECA</name>
<evidence type="ECO:0000256" key="16">
    <source>
        <dbReference type="PIRNR" id="PIRNR036959"/>
    </source>
</evidence>
<dbReference type="CDD" id="cd07895">
    <property type="entry name" value="Adenylation_mRNA_capping"/>
    <property type="match status" value="1"/>
</dbReference>
<keyword evidence="9 16" id="KW-0506">mRNA capping</keyword>
<dbReference type="FunFam" id="3.30.470.30:FF:000011">
    <property type="entry name" value="mRNA-capping enzyme subunit alpha"/>
    <property type="match status" value="1"/>
</dbReference>
<dbReference type="PANTHER" id="PTHR10367">
    <property type="entry name" value="MRNA-CAPPING ENZYME"/>
    <property type="match status" value="1"/>
</dbReference>
<comment type="subcellular location">
    <subcellularLocation>
        <location evidence="1 16">Nucleus</location>
    </subcellularLocation>
</comment>
<dbReference type="EC" id="2.7.7.50" evidence="3 16"/>
<protein>
    <recommendedName>
        <fullName evidence="4 16">mRNA-capping enzyme subunit alpha</fullName>
        <ecNumber evidence="3 16">2.7.7.50</ecNumber>
    </recommendedName>
    <alternativeName>
        <fullName evidence="12 16">GTP--RNA guanylyltransferase</fullName>
    </alternativeName>
    <alternativeName>
        <fullName evidence="13 16">mRNA guanylyltransferase</fullName>
    </alternativeName>
</protein>
<dbReference type="PIRSF" id="PIRSF036959">
    <property type="entry name" value="mRNA_cap_alpha"/>
    <property type="match status" value="1"/>
</dbReference>
<keyword evidence="5 16" id="KW-0507">mRNA processing</keyword>
<keyword evidence="8 16" id="KW-0547">Nucleotide-binding</keyword>
<evidence type="ECO:0000256" key="2">
    <source>
        <dbReference type="ARBA" id="ARBA00010237"/>
    </source>
</evidence>
<dbReference type="GO" id="GO:0006370">
    <property type="term" value="P:7-methylguanosine mRNA capping"/>
    <property type="evidence" value="ECO:0007669"/>
    <property type="project" value="UniProtKB-KW"/>
</dbReference>
<dbReference type="GO" id="GO:0004484">
    <property type="term" value="F:mRNA guanylyltransferase activity"/>
    <property type="evidence" value="ECO:0007669"/>
    <property type="project" value="UniProtKB-EC"/>
</dbReference>
<evidence type="ECO:0000256" key="18">
    <source>
        <dbReference type="SAM" id="MobiDB-lite"/>
    </source>
</evidence>
<evidence type="ECO:0000256" key="11">
    <source>
        <dbReference type="ARBA" id="ARBA00023242"/>
    </source>
</evidence>
<feature type="active site" description="N6-GMP-lysine intermediate" evidence="17">
    <location>
        <position position="62"/>
    </location>
</feature>
<evidence type="ECO:0000259" key="20">
    <source>
        <dbReference type="Pfam" id="PF03919"/>
    </source>
</evidence>
<dbReference type="AlphaFoldDB" id="A0AAD9ZGY2"/>